<keyword evidence="2" id="KW-1185">Reference proteome</keyword>
<dbReference type="Gene3D" id="2.60.120.620">
    <property type="entry name" value="q2cbj1_9rhob like domain"/>
    <property type="match status" value="1"/>
</dbReference>
<dbReference type="EMBL" id="KN846960">
    <property type="protein sequence ID" value="KIW65302.1"/>
    <property type="molecule type" value="Genomic_DNA"/>
</dbReference>
<dbReference type="InterPro" id="IPR008775">
    <property type="entry name" value="Phytyl_CoA_dOase-like"/>
</dbReference>
<gene>
    <name evidence="1" type="ORF">PV04_07573</name>
</gene>
<organism evidence="1 2">
    <name type="scientific">Phialophora macrospora</name>
    <dbReference type="NCBI Taxonomy" id="1851006"/>
    <lineage>
        <taxon>Eukaryota</taxon>
        <taxon>Fungi</taxon>
        <taxon>Dikarya</taxon>
        <taxon>Ascomycota</taxon>
        <taxon>Pezizomycotina</taxon>
        <taxon>Eurotiomycetes</taxon>
        <taxon>Chaetothyriomycetidae</taxon>
        <taxon>Chaetothyriales</taxon>
        <taxon>Herpotrichiellaceae</taxon>
        <taxon>Phialophora</taxon>
    </lineage>
</organism>
<dbReference type="SUPFAM" id="SSF51197">
    <property type="entry name" value="Clavaminate synthase-like"/>
    <property type="match status" value="1"/>
</dbReference>
<accession>A0A0D2DT23</accession>
<evidence type="ECO:0008006" key="3">
    <source>
        <dbReference type="Google" id="ProtNLM"/>
    </source>
</evidence>
<reference evidence="1 2" key="1">
    <citation type="submission" date="2015-01" db="EMBL/GenBank/DDBJ databases">
        <title>The Genome Sequence of Capronia semiimmersa CBS27337.</title>
        <authorList>
            <consortium name="The Broad Institute Genomics Platform"/>
            <person name="Cuomo C."/>
            <person name="de Hoog S."/>
            <person name="Gorbushina A."/>
            <person name="Stielow B."/>
            <person name="Teixiera M."/>
            <person name="Abouelleil A."/>
            <person name="Chapman S.B."/>
            <person name="Priest M."/>
            <person name="Young S.K."/>
            <person name="Wortman J."/>
            <person name="Nusbaum C."/>
            <person name="Birren B."/>
        </authorList>
    </citation>
    <scope>NUCLEOTIDE SEQUENCE [LARGE SCALE GENOMIC DNA]</scope>
    <source>
        <strain evidence="1 2">CBS 27337</strain>
    </source>
</reference>
<evidence type="ECO:0000313" key="2">
    <source>
        <dbReference type="Proteomes" id="UP000054266"/>
    </source>
</evidence>
<dbReference type="HOGENOM" id="CLU_053011_0_0_1"/>
<protein>
    <recommendedName>
        <fullName evidence="3">Phytanoyl-CoA dioxygenase</fullName>
    </recommendedName>
</protein>
<dbReference type="Proteomes" id="UP000054266">
    <property type="component" value="Unassembled WGS sequence"/>
</dbReference>
<dbReference type="Pfam" id="PF05721">
    <property type="entry name" value="PhyH"/>
    <property type="match status" value="1"/>
</dbReference>
<sequence>MAPKTGYKVLTPEQVSHFMQHGYVVIEGCFTKEASDEWTKDVWTRLGMSADDKTTWTRERTNMPEHRRLKVPEFAPKAWAAICDLVGGEERVTAKSQTWSDSFIVNLGTPEGEGREYHPKELTGWHVDGDFFVHFLDSPEQALLVIPLFTDILANGGGTWICSEGPRRIGKHLYDHPEGVTPHMIPVGGATTDQPDPGLAFFNAAIQDCPDASFHEMTGRQGDVILLHPLMLHSASKNGRRLPRIITNPPVSLVEPFRFDRADPDAYSLVECKTIQDLGGPDVLRGWKATGERRAVVPERLRVQARWMEEEARRLRDAGRDYVDRTQTEQSVLEQARGLRPIPEMAGAR</sequence>
<name>A0A0D2DT23_9EURO</name>
<dbReference type="AlphaFoldDB" id="A0A0D2DT23"/>
<proteinExistence type="predicted"/>
<evidence type="ECO:0000313" key="1">
    <source>
        <dbReference type="EMBL" id="KIW65302.1"/>
    </source>
</evidence>